<dbReference type="InterPro" id="IPR055356">
    <property type="entry name" value="ZP-N"/>
</dbReference>
<evidence type="ECO:0000256" key="7">
    <source>
        <dbReference type="ARBA" id="ARBA00022989"/>
    </source>
</evidence>
<dbReference type="PANTHER" id="PTHR23343">
    <property type="entry name" value="ZONA PELLUCIDA SPERM-BINDING PROTEIN"/>
    <property type="match status" value="1"/>
</dbReference>
<keyword evidence="16" id="KW-1185">Reference proteome</keyword>
<dbReference type="EMBL" id="JAAWVO010000765">
    <property type="protein sequence ID" value="MBN3311536.1"/>
    <property type="molecule type" value="Genomic_DNA"/>
</dbReference>
<keyword evidence="4" id="KW-0272">Extracellular matrix</keyword>
<evidence type="ECO:0000313" key="15">
    <source>
        <dbReference type="EMBL" id="MBN3311536.1"/>
    </source>
</evidence>
<dbReference type="Pfam" id="PF16015">
    <property type="entry name" value="Promethin"/>
    <property type="match status" value="1"/>
</dbReference>
<protein>
    <submittedName>
        <fullName evidence="15">ZP2 protein</fullName>
    </submittedName>
</protein>
<feature type="transmembrane region" description="Helical" evidence="13">
    <location>
        <begin position="406"/>
        <end position="432"/>
    </location>
</feature>
<evidence type="ECO:0000256" key="11">
    <source>
        <dbReference type="ARBA" id="ARBA00023279"/>
    </source>
</evidence>
<evidence type="ECO:0000256" key="4">
    <source>
        <dbReference type="ARBA" id="ARBA00022530"/>
    </source>
</evidence>
<dbReference type="InterPro" id="IPR042235">
    <property type="entry name" value="ZP-C_dom"/>
</dbReference>
<accession>A0A8J7NIA2</accession>
<keyword evidence="7 13" id="KW-1133">Transmembrane helix</keyword>
<evidence type="ECO:0000256" key="13">
    <source>
        <dbReference type="SAM" id="Phobius"/>
    </source>
</evidence>
<dbReference type="Pfam" id="PF23344">
    <property type="entry name" value="ZP-N"/>
    <property type="match status" value="1"/>
</dbReference>
<feature type="non-terminal residue" evidence="15">
    <location>
        <position position="1"/>
    </location>
</feature>
<gene>
    <name evidence="15" type="primary">Zp2_2</name>
    <name evidence="15" type="ORF">GTO95_0003322</name>
</gene>
<dbReference type="GO" id="GO:0035805">
    <property type="term" value="C:egg coat"/>
    <property type="evidence" value="ECO:0007669"/>
    <property type="project" value="UniProtKB-SubCell"/>
</dbReference>
<keyword evidence="5" id="KW-0165">Cleavage on pair of basic residues</keyword>
<dbReference type="GO" id="GO:0005886">
    <property type="term" value="C:plasma membrane"/>
    <property type="evidence" value="ECO:0007669"/>
    <property type="project" value="UniProtKB-SubCell"/>
</dbReference>
<dbReference type="PROSITE" id="PS51034">
    <property type="entry name" value="ZP_2"/>
    <property type="match status" value="1"/>
</dbReference>
<evidence type="ECO:0000256" key="2">
    <source>
        <dbReference type="ARBA" id="ARBA00022475"/>
    </source>
</evidence>
<evidence type="ECO:0000313" key="16">
    <source>
        <dbReference type="Proteomes" id="UP000736164"/>
    </source>
</evidence>
<keyword evidence="11" id="KW-0278">Fertilization</keyword>
<reference evidence="15" key="1">
    <citation type="journal article" date="2021" name="Cell">
        <title>Tracing the genetic footprints of vertebrate landing in non-teleost ray-finned fishes.</title>
        <authorList>
            <person name="Bi X."/>
            <person name="Wang K."/>
            <person name="Yang L."/>
            <person name="Pan H."/>
            <person name="Jiang H."/>
            <person name="Wei Q."/>
            <person name="Fang M."/>
            <person name="Yu H."/>
            <person name="Zhu C."/>
            <person name="Cai Y."/>
            <person name="He Y."/>
            <person name="Gan X."/>
            <person name="Zeng H."/>
            <person name="Yu D."/>
            <person name="Zhu Y."/>
            <person name="Jiang H."/>
            <person name="Qiu Q."/>
            <person name="Yang H."/>
            <person name="Zhang Y.E."/>
            <person name="Wang W."/>
            <person name="Zhu M."/>
            <person name="He S."/>
            <person name="Zhang G."/>
        </authorList>
    </citation>
    <scope>NUCLEOTIDE SEQUENCE</scope>
    <source>
        <strain evidence="15">Allg_001</strain>
    </source>
</reference>
<dbReference type="GO" id="GO:0007339">
    <property type="term" value="P:binding of sperm to zona pellucida"/>
    <property type="evidence" value="ECO:0007669"/>
    <property type="project" value="TreeGrafter"/>
</dbReference>
<name>A0A8J7NIA2_ATRSP</name>
<evidence type="ECO:0000256" key="9">
    <source>
        <dbReference type="ARBA" id="ARBA00023157"/>
    </source>
</evidence>
<evidence type="ECO:0000256" key="6">
    <source>
        <dbReference type="ARBA" id="ARBA00022692"/>
    </source>
</evidence>
<evidence type="ECO:0000256" key="10">
    <source>
        <dbReference type="ARBA" id="ARBA00023180"/>
    </source>
</evidence>
<keyword evidence="9" id="KW-1015">Disulfide bond</keyword>
<dbReference type="Pfam" id="PF00100">
    <property type="entry name" value="Zona_pellucida"/>
    <property type="match status" value="1"/>
</dbReference>
<feature type="transmembrane region" description="Helical" evidence="13">
    <location>
        <begin position="50"/>
        <end position="78"/>
    </location>
</feature>
<feature type="domain" description="ZP" evidence="14">
    <location>
        <begin position="683"/>
        <end position="946"/>
    </location>
</feature>
<dbReference type="Gene3D" id="2.60.40.4100">
    <property type="entry name" value="Zona pellucida, ZP-C domain"/>
    <property type="match status" value="1"/>
</dbReference>
<evidence type="ECO:0000259" key="14">
    <source>
        <dbReference type="PROSITE" id="PS51034"/>
    </source>
</evidence>
<dbReference type="InterPro" id="IPR001507">
    <property type="entry name" value="ZP_dom"/>
</dbReference>
<keyword evidence="3" id="KW-0964">Secreted</keyword>
<feature type="non-terminal residue" evidence="15">
    <location>
        <position position="981"/>
    </location>
</feature>
<dbReference type="InterPro" id="IPR055355">
    <property type="entry name" value="ZP-C"/>
</dbReference>
<dbReference type="InterPro" id="IPR057638">
    <property type="entry name" value="Ig_ZP2_2nd"/>
</dbReference>
<dbReference type="GO" id="GO:0032190">
    <property type="term" value="F:acrosin binding"/>
    <property type="evidence" value="ECO:0007669"/>
    <property type="project" value="TreeGrafter"/>
</dbReference>
<evidence type="ECO:0000256" key="1">
    <source>
        <dbReference type="ARBA" id="ARBA00004251"/>
    </source>
</evidence>
<keyword evidence="8 13" id="KW-0472">Membrane</keyword>
<evidence type="ECO:0000256" key="3">
    <source>
        <dbReference type="ARBA" id="ARBA00022525"/>
    </source>
</evidence>
<dbReference type="InterPro" id="IPR057636">
    <property type="entry name" value="Ig_ZP2_3rd"/>
</dbReference>
<comment type="caution">
    <text evidence="15">The sequence shown here is derived from an EMBL/GenBank/DDBJ whole genome shotgun (WGS) entry which is preliminary data.</text>
</comment>
<dbReference type="Pfam" id="PF23740">
    <property type="entry name" value="Ig_ZP2_3rd"/>
    <property type="match status" value="2"/>
</dbReference>
<evidence type="ECO:0000256" key="5">
    <source>
        <dbReference type="ARBA" id="ARBA00022685"/>
    </source>
</evidence>
<comment type="subcellular location">
    <subcellularLocation>
        <location evidence="1">Cell membrane</location>
        <topology evidence="1">Single-pass type I membrane protein</topology>
    </subcellularLocation>
    <subcellularLocation>
        <location evidence="12">Zona pellucida</location>
    </subcellularLocation>
</comment>
<proteinExistence type="predicted"/>
<evidence type="ECO:0000256" key="8">
    <source>
        <dbReference type="ARBA" id="ARBA00023136"/>
    </source>
</evidence>
<dbReference type="Proteomes" id="UP000736164">
    <property type="component" value="Unassembled WGS sequence"/>
</dbReference>
<keyword evidence="2" id="KW-1003">Cell membrane</keyword>
<dbReference type="GO" id="GO:0060468">
    <property type="term" value="P:prevention of polyspermy"/>
    <property type="evidence" value="ECO:0007669"/>
    <property type="project" value="TreeGrafter"/>
</dbReference>
<dbReference type="GO" id="GO:0035804">
    <property type="term" value="F:structural constituent of egg coat"/>
    <property type="evidence" value="ECO:0007669"/>
    <property type="project" value="TreeGrafter"/>
</dbReference>
<keyword evidence="6 13" id="KW-0812">Transmembrane</keyword>
<dbReference type="Gene3D" id="2.60.40.3210">
    <property type="entry name" value="Zona pellucida, ZP-N domain"/>
    <property type="match status" value="1"/>
</dbReference>
<organism evidence="15 16">
    <name type="scientific">Atractosteus spatula</name>
    <name type="common">Alligator gar</name>
    <name type="synonym">Lepisosteus spatula</name>
    <dbReference type="NCBI Taxonomy" id="7917"/>
    <lineage>
        <taxon>Eukaryota</taxon>
        <taxon>Metazoa</taxon>
        <taxon>Chordata</taxon>
        <taxon>Craniata</taxon>
        <taxon>Vertebrata</taxon>
        <taxon>Euteleostomi</taxon>
        <taxon>Actinopterygii</taxon>
        <taxon>Neopterygii</taxon>
        <taxon>Holostei</taxon>
        <taxon>Semionotiformes</taxon>
        <taxon>Lepisosteidae</taxon>
        <taxon>Atractosteus</taxon>
    </lineage>
</organism>
<evidence type="ECO:0000256" key="12">
    <source>
        <dbReference type="ARBA" id="ARBA00024183"/>
    </source>
</evidence>
<dbReference type="PRINTS" id="PR00023">
    <property type="entry name" value="ZPELLUCIDA"/>
</dbReference>
<feature type="transmembrane region" description="Helical" evidence="13">
    <location>
        <begin position="90"/>
        <end position="123"/>
    </location>
</feature>
<keyword evidence="10" id="KW-0325">Glycoprotein</keyword>
<dbReference type="Pfam" id="PF23736">
    <property type="entry name" value="Ig_ZP2"/>
    <property type="match status" value="2"/>
</dbReference>
<sequence>MWPRQGISLPKEMQLLQNRFSAILYTLNSNSKVARFMETPVGRYLDGHPFFVLVLLVFGAMATVPIGLFMTFAITTFVTASIGFVFLEGFLLSLGGIALLCVLCGLAIIAFAVSAILSAFYITATNVLNYYYSQRCVQVVWFMMTVFRRMGLGVKPGPSTVPAEAGHSRCTEEYMEVSVSQKLPLDQVANSSQWSLEVHDGRRSRTLTLSQARAQGYELSTGKRQTVIRAYYSAKGLRVFSPVTCRETDIRIEVPAFNGTFLSMAVEDRTYLASRKHPDVQVQRLWDTLRLTVPASSPLVQRRDCVDAARRGQQVFLPAVQLSFAVREEEATMMVEPVCPCKRKEPCPAGPLCTDGHRVQEVSANGSDLALDLPAAAAAAPPGDHPRDNATVGSSGDSIQMVKVQLFFWTLPLELVLVGTICTVHLLLHLWAWRWLRPAVSMGWFDVLSTSASLILRLMAMYVLASAQKGPGSVIPIEVDNTNCGKTYMEASVPQIFPDFDRAIMKGPQWSFVVNDSREQISMALDQASENGYELRKVDGNLKPLKNQSLYLADLQLKNDYFSVVILIHAVMICVPDPVVCSKTELVIHIPKFTGNLVRMTVGTQTYLPSQRYPDLEIQQVFDGIQVSVLFSSPLVEKKYCEDDHNASSWQNALPETKMTFDVRGAEFSMTLEPVCQCNMVALCKDGHMDVEVSVGSTIPALNLSTVRLRDPSCRPAGVSAEGLQYRIPLDSCGTTVKMLNGQLVYENEIVAVKRIQGEITRDAEFLTVVCYFNGSAEPLLTMQMNTRAPPPPVLEQGEIQVVLLAYPDVQYSRPYGTQDYPILKYLQEPVYLEVQVLNRQDPNIKLALNDCWATASPDPSTAPRWDIIVDGCEYEEDNYKTVQHPMSRFPTVQFPNHYRRFEVKMFTFLSEGHQLTDSVYFHCSTLICVSQRPDSALCSRSCPSGFQGRRRRGLRDQFSPFVGEVLLSLPGPVMVQNALH</sequence>
<dbReference type="PANTHER" id="PTHR23343:SF4">
    <property type="entry name" value="ZONA PELLUCIDA SPERM-BINDING PROTEIN 2"/>
    <property type="match status" value="1"/>
</dbReference>
<dbReference type="AlphaFoldDB" id="A0A8J7NIA2"/>
<dbReference type="SMART" id="SM00241">
    <property type="entry name" value="ZP"/>
    <property type="match status" value="1"/>
</dbReference>
<dbReference type="InterPro" id="IPR051148">
    <property type="entry name" value="Zona_Pellucida_Domain_gp"/>
</dbReference>
<dbReference type="InterPro" id="IPR048290">
    <property type="entry name" value="ZP_chr"/>
</dbReference>